<dbReference type="AlphaFoldDB" id="A0A6J4N5I7"/>
<dbReference type="Gene3D" id="3.40.50.410">
    <property type="entry name" value="von Willebrand factor, type A domain"/>
    <property type="match status" value="1"/>
</dbReference>
<dbReference type="SUPFAM" id="SSF53300">
    <property type="entry name" value="vWA-like"/>
    <property type="match status" value="1"/>
</dbReference>
<evidence type="ECO:0000313" key="3">
    <source>
        <dbReference type="EMBL" id="CAA9378125.1"/>
    </source>
</evidence>
<evidence type="ECO:0000256" key="1">
    <source>
        <dbReference type="SAM" id="MobiDB-lite"/>
    </source>
</evidence>
<sequence length="523" mass="53243">MAAVAVAGLTAPPALSAATLSIDAPASPTAGTVTLTGKVGPGAQGVTSVMYVLDASISTRSSAGSDCSGNGVVGDEDDLNGDRGTPGGKTGDVLDCEIAGVLALNRSLPQTGTQVGVVALAQAAAAADVDPGASATAFVAPGFTGGDPQPRIETVARSIVRQRIGLYEPRDLGGEGTNFDGAIDIALSTLASAPAGPKWIMFLSDGEAPVDDAVVERLRNSDVQLRSFGIGERATCGRFASLYRLANATGETCELVPNPASLASRLTASQPDSVNGVTVTINGVSVAADIDALGGWNARFTLGAGTYTATARAGFASGATVSTERTFAVAPSAAGPPPGSVSPGPGSLRATAIKVDKPKPTRKALPAAVTGRVGRFASRFDVTPRLDGATVVLEARQADGAAWKAVDRDKADRSGRFALKWRVKKSMTMLRVVLRPHRGFAGSVVPVPAPPISNCKVTPRGNGWTLKCSTTAKNGSRVRLLKGGTTVGFGRVKDGAFYLRGAGSVGAFTVDVATRKKHIRLNL</sequence>
<gene>
    <name evidence="3" type="ORF">AVDCRST_MAG32-1551</name>
</gene>
<feature type="signal peptide" evidence="2">
    <location>
        <begin position="1"/>
        <end position="17"/>
    </location>
</feature>
<accession>A0A6J4N5I7</accession>
<name>A0A6J4N5I7_9ACTN</name>
<organism evidence="3">
    <name type="scientific">uncultured Nocardioides sp</name>
    <dbReference type="NCBI Taxonomy" id="198441"/>
    <lineage>
        <taxon>Bacteria</taxon>
        <taxon>Bacillati</taxon>
        <taxon>Actinomycetota</taxon>
        <taxon>Actinomycetes</taxon>
        <taxon>Propionibacteriales</taxon>
        <taxon>Nocardioidaceae</taxon>
        <taxon>Nocardioides</taxon>
        <taxon>environmental samples</taxon>
    </lineage>
</organism>
<keyword evidence="2" id="KW-0732">Signal</keyword>
<feature type="chain" id="PRO_5026887202" description="VWFA domain-containing protein" evidence="2">
    <location>
        <begin position="18"/>
        <end position="523"/>
    </location>
</feature>
<protein>
    <recommendedName>
        <fullName evidence="4">VWFA domain-containing protein</fullName>
    </recommendedName>
</protein>
<evidence type="ECO:0000256" key="2">
    <source>
        <dbReference type="SAM" id="SignalP"/>
    </source>
</evidence>
<reference evidence="3" key="1">
    <citation type="submission" date="2020-02" db="EMBL/GenBank/DDBJ databases">
        <authorList>
            <person name="Meier V. D."/>
        </authorList>
    </citation>
    <scope>NUCLEOTIDE SEQUENCE</scope>
    <source>
        <strain evidence="3">AVDCRST_MAG32</strain>
    </source>
</reference>
<feature type="region of interest" description="Disordered" evidence="1">
    <location>
        <begin position="60"/>
        <end position="90"/>
    </location>
</feature>
<dbReference type="InterPro" id="IPR036465">
    <property type="entry name" value="vWFA_dom_sf"/>
</dbReference>
<dbReference type="EMBL" id="CADCUM010000064">
    <property type="protein sequence ID" value="CAA9378125.1"/>
    <property type="molecule type" value="Genomic_DNA"/>
</dbReference>
<evidence type="ECO:0008006" key="4">
    <source>
        <dbReference type="Google" id="ProtNLM"/>
    </source>
</evidence>
<proteinExistence type="predicted"/>